<dbReference type="InterPro" id="IPR036291">
    <property type="entry name" value="NAD(P)-bd_dom_sf"/>
</dbReference>
<reference evidence="3" key="1">
    <citation type="journal article" date="2019" name="Int. J. Syst. Evol. Microbiol.">
        <title>The Global Catalogue of Microorganisms (GCM) 10K type strain sequencing project: providing services to taxonomists for standard genome sequencing and annotation.</title>
        <authorList>
            <consortium name="The Broad Institute Genomics Platform"/>
            <consortium name="The Broad Institute Genome Sequencing Center for Infectious Disease"/>
            <person name="Wu L."/>
            <person name="Ma J."/>
        </authorList>
    </citation>
    <scope>NUCLEOTIDE SEQUENCE [LARGE SCALE GENOMIC DNA]</scope>
    <source>
        <strain evidence="3">JCM 15672</strain>
    </source>
</reference>
<dbReference type="InterPro" id="IPR013154">
    <property type="entry name" value="ADH-like_N"/>
</dbReference>
<evidence type="ECO:0000313" key="3">
    <source>
        <dbReference type="Proteomes" id="UP001501196"/>
    </source>
</evidence>
<dbReference type="Proteomes" id="UP001501196">
    <property type="component" value="Unassembled WGS sequence"/>
</dbReference>
<dbReference type="PROSITE" id="PS01162">
    <property type="entry name" value="QOR_ZETA_CRYSTAL"/>
    <property type="match status" value="1"/>
</dbReference>
<organism evidence="2 3">
    <name type="scientific">Agromyces tropicus</name>
    <dbReference type="NCBI Taxonomy" id="555371"/>
    <lineage>
        <taxon>Bacteria</taxon>
        <taxon>Bacillati</taxon>
        <taxon>Actinomycetota</taxon>
        <taxon>Actinomycetes</taxon>
        <taxon>Micrococcales</taxon>
        <taxon>Microbacteriaceae</taxon>
        <taxon>Agromyces</taxon>
    </lineage>
</organism>
<dbReference type="Gene3D" id="3.90.180.10">
    <property type="entry name" value="Medium-chain alcohol dehydrogenases, catalytic domain"/>
    <property type="match status" value="1"/>
</dbReference>
<evidence type="ECO:0000313" key="2">
    <source>
        <dbReference type="EMBL" id="GAA2027232.1"/>
    </source>
</evidence>
<dbReference type="InterPro" id="IPR011032">
    <property type="entry name" value="GroES-like_sf"/>
</dbReference>
<keyword evidence="3" id="KW-1185">Reference proteome</keyword>
<dbReference type="EMBL" id="BAAAPW010000001">
    <property type="protein sequence ID" value="GAA2027232.1"/>
    <property type="molecule type" value="Genomic_DNA"/>
</dbReference>
<dbReference type="Pfam" id="PF13602">
    <property type="entry name" value="ADH_zinc_N_2"/>
    <property type="match status" value="1"/>
</dbReference>
<feature type="domain" description="Enoyl reductase (ER)" evidence="1">
    <location>
        <begin position="34"/>
        <end position="344"/>
    </location>
</feature>
<dbReference type="SMART" id="SM00829">
    <property type="entry name" value="PKS_ER"/>
    <property type="match status" value="1"/>
</dbReference>
<dbReference type="CDD" id="cd08267">
    <property type="entry name" value="MDR1"/>
    <property type="match status" value="1"/>
</dbReference>
<dbReference type="PANTHER" id="PTHR44013">
    <property type="entry name" value="ZINC-TYPE ALCOHOL DEHYDROGENASE-LIKE PROTEIN C16A3.02C"/>
    <property type="match status" value="1"/>
</dbReference>
<dbReference type="InterPro" id="IPR002364">
    <property type="entry name" value="Quin_OxRdtase/zeta-crystal_CS"/>
</dbReference>
<dbReference type="PANTHER" id="PTHR44013:SF1">
    <property type="entry name" value="ZINC-TYPE ALCOHOL DEHYDROGENASE-LIKE PROTEIN C16A3.02C"/>
    <property type="match status" value="1"/>
</dbReference>
<gene>
    <name evidence="2" type="ORF">GCM10009819_08250</name>
</gene>
<comment type="caution">
    <text evidence="2">The sequence shown here is derived from an EMBL/GenBank/DDBJ whole genome shotgun (WGS) entry which is preliminary data.</text>
</comment>
<evidence type="ECO:0000259" key="1">
    <source>
        <dbReference type="SMART" id="SM00829"/>
    </source>
</evidence>
<proteinExistence type="predicted"/>
<sequence>MGIEQRSDAGARLVPEAERAGAATMRAAIQYRYGPPSVLEMAELRRPSPGRGEVLVRVRAASLHPGDSYIMTGEPYVVRLAFGLRRPRHGIPGRDLAGVVAAVGTEVTALRPGDEVFGWSTAGTLAEYACVPARNLVSTPAGLSVVAAAAVPTSATTALQALRDIANVRPGQSVLVTGASGGVGSFAVQIAKAFGAEVTAVCSARNVDLVRSLGADHVVDYTRTDFTRTGKRYDVILDNVEAQPLAAVRRALMPTGTLIPNSGHGGRWLGPIGRVVDARLRSGFTRQRLKPFTSFGKRQDLLALAELLTAGKVTPVIDRTYALDDAADALRHVGAGHTRGKVVIAI</sequence>
<dbReference type="SUPFAM" id="SSF50129">
    <property type="entry name" value="GroES-like"/>
    <property type="match status" value="1"/>
</dbReference>
<dbReference type="Pfam" id="PF08240">
    <property type="entry name" value="ADH_N"/>
    <property type="match status" value="1"/>
</dbReference>
<accession>A0ABP5FLM2</accession>
<dbReference type="InterPro" id="IPR020843">
    <property type="entry name" value="ER"/>
</dbReference>
<dbReference type="RefSeq" id="WP_344369666.1">
    <property type="nucleotide sequence ID" value="NZ_BAAAPW010000001.1"/>
</dbReference>
<dbReference type="Gene3D" id="3.40.50.720">
    <property type="entry name" value="NAD(P)-binding Rossmann-like Domain"/>
    <property type="match status" value="1"/>
</dbReference>
<dbReference type="InterPro" id="IPR052733">
    <property type="entry name" value="Chloroplast_QOR"/>
</dbReference>
<name>A0ABP5FLM2_9MICO</name>
<protein>
    <submittedName>
        <fullName evidence="2">NAD(P)-dependent alcohol dehydrogenase</fullName>
    </submittedName>
</protein>
<dbReference type="SUPFAM" id="SSF51735">
    <property type="entry name" value="NAD(P)-binding Rossmann-fold domains"/>
    <property type="match status" value="1"/>
</dbReference>